<dbReference type="FunFam" id="3.40.630.10:FF:000101">
    <property type="entry name" value="N-acetylated alpha-linked acidic dipeptidase like 1"/>
    <property type="match status" value="1"/>
</dbReference>
<dbReference type="InterPro" id="IPR007365">
    <property type="entry name" value="TFR-like_dimer_dom"/>
</dbReference>
<dbReference type="PANTHER" id="PTHR10404">
    <property type="entry name" value="N-ACETYLATED-ALPHA-LINKED ACIDIC DIPEPTIDASE"/>
    <property type="match status" value="1"/>
</dbReference>
<name>A0A1Y2IVL4_TRAC3</name>
<dbReference type="InterPro" id="IPR007484">
    <property type="entry name" value="Peptidase_M28"/>
</dbReference>
<gene>
    <name evidence="5" type="ORF">PYCCODRAFT_1433518</name>
</gene>
<evidence type="ECO:0000313" key="6">
    <source>
        <dbReference type="Proteomes" id="UP000193067"/>
    </source>
</evidence>
<dbReference type="AlphaFoldDB" id="A0A1Y2IVL4"/>
<dbReference type="Gene3D" id="3.40.630.10">
    <property type="entry name" value="Zn peptidases"/>
    <property type="match status" value="1"/>
</dbReference>
<dbReference type="InterPro" id="IPR003137">
    <property type="entry name" value="PA_domain"/>
</dbReference>
<dbReference type="SUPFAM" id="SSF52025">
    <property type="entry name" value="PA domain"/>
    <property type="match status" value="1"/>
</dbReference>
<protein>
    <submittedName>
        <fullName evidence="5">Zn-dependent exopeptidase</fullName>
    </submittedName>
</protein>
<accession>A0A1Y2IVL4</accession>
<dbReference type="InterPro" id="IPR036757">
    <property type="entry name" value="TFR-like_dimer_dom_sf"/>
</dbReference>
<dbReference type="Gene3D" id="3.50.30.30">
    <property type="match status" value="1"/>
</dbReference>
<dbReference type="EMBL" id="KZ084096">
    <property type="protein sequence ID" value="OSD04654.1"/>
    <property type="molecule type" value="Genomic_DNA"/>
</dbReference>
<dbReference type="FunFam" id="3.50.30.30:FF:000008">
    <property type="entry name" value="Glutamate carboxypeptidase 2"/>
    <property type="match status" value="1"/>
</dbReference>
<dbReference type="Gene3D" id="1.20.930.40">
    <property type="entry name" value="Transferrin receptor-like, dimerisation domain"/>
    <property type="match status" value="1"/>
</dbReference>
<dbReference type="STRING" id="1353009.A0A1Y2IVL4"/>
<comment type="similarity">
    <text evidence="1">Belongs to the peptidase M28 family. M28B subfamily.</text>
</comment>
<feature type="domain" description="PA" evidence="2">
    <location>
        <begin position="216"/>
        <end position="289"/>
    </location>
</feature>
<dbReference type="CDD" id="cd02121">
    <property type="entry name" value="PA_GCPII_like"/>
    <property type="match status" value="1"/>
</dbReference>
<dbReference type="PANTHER" id="PTHR10404:SF46">
    <property type="entry name" value="VACUOLAR PROTEIN SORTING-ASSOCIATED PROTEIN 70"/>
    <property type="match status" value="1"/>
</dbReference>
<dbReference type="InterPro" id="IPR039373">
    <property type="entry name" value="Peptidase_M28B"/>
</dbReference>
<feature type="domain" description="Peptidase M28" evidence="4">
    <location>
        <begin position="391"/>
        <end position="598"/>
    </location>
</feature>
<dbReference type="Proteomes" id="UP000193067">
    <property type="component" value="Unassembled WGS sequence"/>
</dbReference>
<organism evidence="5 6">
    <name type="scientific">Trametes coccinea (strain BRFM310)</name>
    <name type="common">Pycnoporus coccineus</name>
    <dbReference type="NCBI Taxonomy" id="1353009"/>
    <lineage>
        <taxon>Eukaryota</taxon>
        <taxon>Fungi</taxon>
        <taxon>Dikarya</taxon>
        <taxon>Basidiomycota</taxon>
        <taxon>Agaricomycotina</taxon>
        <taxon>Agaricomycetes</taxon>
        <taxon>Polyporales</taxon>
        <taxon>Polyporaceae</taxon>
        <taxon>Trametes</taxon>
    </lineage>
</organism>
<keyword evidence="6" id="KW-1185">Reference proteome</keyword>
<dbReference type="GO" id="GO:0004180">
    <property type="term" value="F:carboxypeptidase activity"/>
    <property type="evidence" value="ECO:0007669"/>
    <property type="project" value="TreeGrafter"/>
</dbReference>
<evidence type="ECO:0000259" key="2">
    <source>
        <dbReference type="Pfam" id="PF02225"/>
    </source>
</evidence>
<dbReference type="InterPro" id="IPR046450">
    <property type="entry name" value="PA_dom_sf"/>
</dbReference>
<dbReference type="OrthoDB" id="5841748at2759"/>
<proteinExistence type="inferred from homology"/>
<dbReference type="SUPFAM" id="SSF47672">
    <property type="entry name" value="Transferrin receptor-like dimerisation domain"/>
    <property type="match status" value="1"/>
</dbReference>
<dbReference type="SUPFAM" id="SSF53187">
    <property type="entry name" value="Zn-dependent exopeptidases"/>
    <property type="match status" value="1"/>
</dbReference>
<evidence type="ECO:0000259" key="3">
    <source>
        <dbReference type="Pfam" id="PF04253"/>
    </source>
</evidence>
<evidence type="ECO:0000313" key="5">
    <source>
        <dbReference type="EMBL" id="OSD04654.1"/>
    </source>
</evidence>
<feature type="domain" description="Transferrin receptor-like dimerisation" evidence="3">
    <location>
        <begin position="662"/>
        <end position="813"/>
    </location>
</feature>
<dbReference type="Pfam" id="PF04253">
    <property type="entry name" value="TFR_dimer"/>
    <property type="match status" value="1"/>
</dbReference>
<evidence type="ECO:0000259" key="4">
    <source>
        <dbReference type="Pfam" id="PF04389"/>
    </source>
</evidence>
<sequence>MKTSGLLDVDLAEAQCCRRHKRSGFVVKALLTCTVAYGLYTATSTGHLQPSEANPVAVEAFLAHSSSPLSSKEVEQLYTSVPDPASARAASRRYATRPHVAGSPGDFVAATDLLKLFQEEFGIAPPTEQPIFSAGSVASRAATLGIGSLTQPNAWIDTYYPLMNTPLHRSLSILDEHRIPIWEAELEEDGDPRDPDAAKHKDAVPAFHGFSADGEVEGQLIYVNYGLKEDYDKVLAAGGNFTGKIALARYGGNFRGLKVQAAEQLGAVGVIMYSDPRDDGAVTVDNGYEPYPAGPARNPHSLQRGSVQFISLYPGDPTTPGTPAYPNATRTEGANIPKIPSLPISWANAQKLLREISGKGLEDAFELDGKASRRSVRLVNQVHNRIMPIWNTMAVIPGRIRDETVILGNHRDAWVMGAVDPTSGTVTMHEVVRGFGTLLKEGWKPLRNIVFASWDAEEYGMIGSTEWTEDFPDWISGNVVAYINIDGSAGGSPWLPTGSPSLAHLIRDAALNLPHPTDSGRSLWDARHDVGPFHGRTSGELFEKIRDAVEDDVDIAPLGSGSDFTSFLQRLGVASMDESFNLSPTDAAYHYHSIYDTEMWKERYADPGFEKHVTVAKHLGLVLLRLIDSSILPLNTTHYSLELERYLNRVEKTANSLGYSVDLSELRDSIRRLQTASRALDNEKASAKCALDEILRKLPSRLTPHRPITHWLRSLLAYFGSLSLRHDLEEAVKRIQQANTKLIGFERGFISEEGLEGREWYKHLGVAPGKWLGYGATTLPAVTEALTIEQNVTLAEKEALRLASLIDRLTQTLSS</sequence>
<dbReference type="CDD" id="cd08022">
    <property type="entry name" value="M28_PSMA_like"/>
    <property type="match status" value="1"/>
</dbReference>
<reference evidence="5 6" key="1">
    <citation type="journal article" date="2015" name="Biotechnol. Biofuels">
        <title>Enhanced degradation of softwood versus hardwood by the white-rot fungus Pycnoporus coccineus.</title>
        <authorList>
            <person name="Couturier M."/>
            <person name="Navarro D."/>
            <person name="Chevret D."/>
            <person name="Henrissat B."/>
            <person name="Piumi F."/>
            <person name="Ruiz-Duenas F.J."/>
            <person name="Martinez A.T."/>
            <person name="Grigoriev I.V."/>
            <person name="Riley R."/>
            <person name="Lipzen A."/>
            <person name="Berrin J.G."/>
            <person name="Master E.R."/>
            <person name="Rosso M.N."/>
        </authorList>
    </citation>
    <scope>NUCLEOTIDE SEQUENCE [LARGE SCALE GENOMIC DNA]</scope>
    <source>
        <strain evidence="5 6">BRFM310</strain>
    </source>
</reference>
<dbReference type="Pfam" id="PF04389">
    <property type="entry name" value="Peptidase_M28"/>
    <property type="match status" value="1"/>
</dbReference>
<dbReference type="Pfam" id="PF02225">
    <property type="entry name" value="PA"/>
    <property type="match status" value="1"/>
</dbReference>
<evidence type="ECO:0000256" key="1">
    <source>
        <dbReference type="ARBA" id="ARBA00005634"/>
    </source>
</evidence>